<gene>
    <name evidence="2" type="ORF">G6N76_03960</name>
</gene>
<accession>A0A6M1S0P6</accession>
<feature type="domain" description="Glycosyltransferase subfamily 4-like N-terminal" evidence="1">
    <location>
        <begin position="14"/>
        <end position="129"/>
    </location>
</feature>
<dbReference type="SUPFAM" id="SSF53756">
    <property type="entry name" value="UDP-Glycosyltransferase/glycogen phosphorylase"/>
    <property type="match status" value="1"/>
</dbReference>
<reference evidence="2 3" key="1">
    <citation type="submission" date="2020-02" db="EMBL/GenBank/DDBJ databases">
        <title>Genome sequence of the type strain CCBAU10050 of Rhizobium daejeonense.</title>
        <authorList>
            <person name="Gao J."/>
            <person name="Sun J."/>
        </authorList>
    </citation>
    <scope>NUCLEOTIDE SEQUENCE [LARGE SCALE GENOMIC DNA]</scope>
    <source>
        <strain evidence="2 3">CCBAU10050</strain>
    </source>
</reference>
<protein>
    <submittedName>
        <fullName evidence="2">Glycosyltransferase family 4 protein</fullName>
    </submittedName>
</protein>
<name>A0A6M1S0P6_9HYPH</name>
<dbReference type="PANTHER" id="PTHR45947:SF3">
    <property type="entry name" value="SULFOQUINOVOSYL TRANSFERASE SQD2"/>
    <property type="match status" value="1"/>
</dbReference>
<dbReference type="Proteomes" id="UP000477849">
    <property type="component" value="Unassembled WGS sequence"/>
</dbReference>
<evidence type="ECO:0000313" key="3">
    <source>
        <dbReference type="Proteomes" id="UP000477849"/>
    </source>
</evidence>
<dbReference type="RefSeq" id="WP_163899757.1">
    <property type="nucleotide sequence ID" value="NZ_CP048427.1"/>
</dbReference>
<dbReference type="GO" id="GO:0016757">
    <property type="term" value="F:glycosyltransferase activity"/>
    <property type="evidence" value="ECO:0007669"/>
    <property type="project" value="TreeGrafter"/>
</dbReference>
<evidence type="ECO:0000259" key="1">
    <source>
        <dbReference type="Pfam" id="PF13579"/>
    </source>
</evidence>
<dbReference type="Pfam" id="PF13692">
    <property type="entry name" value="Glyco_trans_1_4"/>
    <property type="match status" value="1"/>
</dbReference>
<comment type="caution">
    <text evidence="2">The sequence shown here is derived from an EMBL/GenBank/DDBJ whole genome shotgun (WGS) entry which is preliminary data.</text>
</comment>
<dbReference type="InterPro" id="IPR050194">
    <property type="entry name" value="Glycosyltransferase_grp1"/>
</dbReference>
<keyword evidence="2" id="KW-0808">Transferase</keyword>
<organism evidence="2 3">
    <name type="scientific">Rhizobium daejeonense</name>
    <dbReference type="NCBI Taxonomy" id="240521"/>
    <lineage>
        <taxon>Bacteria</taxon>
        <taxon>Pseudomonadati</taxon>
        <taxon>Pseudomonadota</taxon>
        <taxon>Alphaproteobacteria</taxon>
        <taxon>Hyphomicrobiales</taxon>
        <taxon>Rhizobiaceae</taxon>
        <taxon>Rhizobium/Agrobacterium group</taxon>
        <taxon>Rhizobium</taxon>
    </lineage>
</organism>
<dbReference type="EMBL" id="JAAKZH010000001">
    <property type="protein sequence ID" value="NGO62817.1"/>
    <property type="molecule type" value="Genomic_DNA"/>
</dbReference>
<keyword evidence="3" id="KW-1185">Reference proteome</keyword>
<dbReference type="Gene3D" id="3.40.50.2000">
    <property type="entry name" value="Glycogen Phosphorylase B"/>
    <property type="match status" value="2"/>
</dbReference>
<sequence>MRLVIVNDVSVVLGGATKVAMQCIEAGIAAGMDCSVLVGDDGEGVRARFPGAKVTSLGERPLRDGVRLRDVIDRNYNRRAYEALDNMLAEGDEETVVHVHGWSQILSPSIFHALARHRARVIVTAHDFFLNCPNGGYLNFRTGDVCNYQPMSTACVCSNCDKRNYMHKLWRVGRMLTQRSAGQTFWNRVEVILAHENMEPYLRSAGLKHFRTLRTPCKPLTAEPVRAWQNDRTLFLGRMTWEKGVRTLAEALNRTGRTATLIGQGPLLKEMQDALPNCYVPGWLEDSEVQRIAAEARFFLMPSRMPEPYGLVAAEAMMSGIPVIVSSNALIAEEVASNGAGLVFESGNAASLAEKMAMMDSVVTVRRLSEGAYEYGKRIAPDGYEWSRRLTDIYQRSKPSVVEEAEVGSVPEKVRLIH</sequence>
<dbReference type="InterPro" id="IPR028098">
    <property type="entry name" value="Glyco_trans_4-like_N"/>
</dbReference>
<dbReference type="Pfam" id="PF13579">
    <property type="entry name" value="Glyco_trans_4_4"/>
    <property type="match status" value="1"/>
</dbReference>
<proteinExistence type="predicted"/>
<dbReference type="PANTHER" id="PTHR45947">
    <property type="entry name" value="SULFOQUINOVOSYL TRANSFERASE SQD2"/>
    <property type="match status" value="1"/>
</dbReference>
<evidence type="ECO:0000313" key="2">
    <source>
        <dbReference type="EMBL" id="NGO62817.1"/>
    </source>
</evidence>
<dbReference type="CDD" id="cd03801">
    <property type="entry name" value="GT4_PimA-like"/>
    <property type="match status" value="1"/>
</dbReference>
<dbReference type="AlphaFoldDB" id="A0A6M1S0P6"/>